<sequence>MSPYRINIKLIGLSSNATWPMTKPENKGSSNSYENSRIYKEKVKQFHDQQILRKEFQVSQNVSSVLDGMDNLLSLKFFPMVQWN</sequence>
<dbReference type="OrthoDB" id="115435at2759"/>
<evidence type="ECO:0000313" key="1">
    <source>
        <dbReference type="EMBL" id="RDX85657.1"/>
    </source>
</evidence>
<feature type="non-terminal residue" evidence="1">
    <location>
        <position position="1"/>
    </location>
</feature>
<keyword evidence="2" id="KW-1185">Reference proteome</keyword>
<gene>
    <name evidence="1" type="ORF">CR513_33126</name>
</gene>
<name>A0A371G564_MUCPR</name>
<proteinExistence type="predicted"/>
<dbReference type="AlphaFoldDB" id="A0A371G564"/>
<dbReference type="EMBL" id="QJKJ01006739">
    <property type="protein sequence ID" value="RDX85657.1"/>
    <property type="molecule type" value="Genomic_DNA"/>
</dbReference>
<evidence type="ECO:0000313" key="2">
    <source>
        <dbReference type="Proteomes" id="UP000257109"/>
    </source>
</evidence>
<dbReference type="Proteomes" id="UP000257109">
    <property type="component" value="Unassembled WGS sequence"/>
</dbReference>
<protein>
    <submittedName>
        <fullName evidence="1">Uncharacterized protein</fullName>
    </submittedName>
</protein>
<comment type="caution">
    <text evidence="1">The sequence shown here is derived from an EMBL/GenBank/DDBJ whole genome shotgun (WGS) entry which is preliminary data.</text>
</comment>
<organism evidence="1 2">
    <name type="scientific">Mucuna pruriens</name>
    <name type="common">Velvet bean</name>
    <name type="synonym">Dolichos pruriens</name>
    <dbReference type="NCBI Taxonomy" id="157652"/>
    <lineage>
        <taxon>Eukaryota</taxon>
        <taxon>Viridiplantae</taxon>
        <taxon>Streptophyta</taxon>
        <taxon>Embryophyta</taxon>
        <taxon>Tracheophyta</taxon>
        <taxon>Spermatophyta</taxon>
        <taxon>Magnoliopsida</taxon>
        <taxon>eudicotyledons</taxon>
        <taxon>Gunneridae</taxon>
        <taxon>Pentapetalae</taxon>
        <taxon>rosids</taxon>
        <taxon>fabids</taxon>
        <taxon>Fabales</taxon>
        <taxon>Fabaceae</taxon>
        <taxon>Papilionoideae</taxon>
        <taxon>50 kb inversion clade</taxon>
        <taxon>NPAAA clade</taxon>
        <taxon>indigoferoid/millettioid clade</taxon>
        <taxon>Phaseoleae</taxon>
        <taxon>Mucuna</taxon>
    </lineage>
</organism>
<accession>A0A371G564</accession>
<reference evidence="1" key="1">
    <citation type="submission" date="2018-05" db="EMBL/GenBank/DDBJ databases">
        <title>Draft genome of Mucuna pruriens seed.</title>
        <authorList>
            <person name="Nnadi N.E."/>
            <person name="Vos R."/>
            <person name="Hasami M.H."/>
            <person name="Devisetty U.K."/>
            <person name="Aguiy J.C."/>
        </authorList>
    </citation>
    <scope>NUCLEOTIDE SEQUENCE [LARGE SCALE GENOMIC DNA]</scope>
    <source>
        <strain evidence="1">JCA_2017</strain>
    </source>
</reference>